<dbReference type="Gene3D" id="3.40.1620.60">
    <property type="match status" value="1"/>
</dbReference>
<dbReference type="GO" id="GO:0046872">
    <property type="term" value="F:metal ion binding"/>
    <property type="evidence" value="ECO:0007669"/>
    <property type="project" value="UniProtKB-KW"/>
</dbReference>
<comment type="caution">
    <text evidence="8">Lacks conserved residue(s) required for the propagation of feature annotation.</text>
</comment>
<keyword evidence="1" id="KW-0645">Protease</keyword>
<keyword evidence="3" id="KW-0378">Hydrolase</keyword>
<evidence type="ECO:0000256" key="2">
    <source>
        <dbReference type="ARBA" id="ARBA00022723"/>
    </source>
</evidence>
<protein>
    <recommendedName>
        <fullName evidence="9">Peptidase M12B domain-containing protein</fullName>
    </recommendedName>
</protein>
<reference evidence="10" key="2">
    <citation type="submission" date="2023-03" db="EMBL/GenBank/DDBJ databases">
        <authorList>
            <person name="Inwood S.N."/>
            <person name="Skelly J.G."/>
            <person name="Guhlin J."/>
            <person name="Harrop T.W.R."/>
            <person name="Goldson S.G."/>
            <person name="Dearden P.K."/>
        </authorList>
    </citation>
    <scope>NUCLEOTIDE SEQUENCE</scope>
    <source>
        <strain evidence="10">Irish</strain>
        <tissue evidence="10">Whole body</tissue>
    </source>
</reference>
<evidence type="ECO:0000256" key="6">
    <source>
        <dbReference type="ARBA" id="ARBA00023157"/>
    </source>
</evidence>
<dbReference type="Gene3D" id="3.40.390.10">
    <property type="entry name" value="Collagenase (Catalytic Domain)"/>
    <property type="match status" value="1"/>
</dbReference>
<evidence type="ECO:0000256" key="8">
    <source>
        <dbReference type="PROSITE-ProRule" id="PRU00276"/>
    </source>
</evidence>
<keyword evidence="6" id="KW-1015">Disulfide bond</keyword>
<dbReference type="InterPro" id="IPR024079">
    <property type="entry name" value="MetalloPept_cat_dom_sf"/>
</dbReference>
<name>A0AA39FLY4_9HYME</name>
<reference evidence="10" key="1">
    <citation type="journal article" date="2023" name="bioRxiv">
        <title>Scaffold-level genome assemblies of two parasitoid biocontrol wasps reveal the parthenogenesis mechanism and an associated novel virus.</title>
        <authorList>
            <person name="Inwood S."/>
            <person name="Skelly J."/>
            <person name="Guhlin J."/>
            <person name="Harrop T."/>
            <person name="Goldson S."/>
            <person name="Dearden P."/>
        </authorList>
    </citation>
    <scope>NUCLEOTIDE SEQUENCE</scope>
    <source>
        <strain evidence="10">Irish</strain>
        <tissue evidence="10">Whole body</tissue>
    </source>
</reference>
<dbReference type="GO" id="GO:0004222">
    <property type="term" value="F:metalloendopeptidase activity"/>
    <property type="evidence" value="ECO:0007669"/>
    <property type="project" value="InterPro"/>
</dbReference>
<feature type="binding site" evidence="8">
    <location>
        <position position="182"/>
    </location>
    <ligand>
        <name>Zn(2+)</name>
        <dbReference type="ChEBI" id="CHEBI:29105"/>
        <note>catalytic</note>
    </ligand>
</feature>
<dbReference type="GO" id="GO:0006509">
    <property type="term" value="P:membrane protein ectodomain proteolysis"/>
    <property type="evidence" value="ECO:0007669"/>
    <property type="project" value="TreeGrafter"/>
</dbReference>
<keyword evidence="11" id="KW-1185">Reference proteome</keyword>
<evidence type="ECO:0000256" key="4">
    <source>
        <dbReference type="ARBA" id="ARBA00022833"/>
    </source>
</evidence>
<comment type="caution">
    <text evidence="10">The sequence shown here is derived from an EMBL/GenBank/DDBJ whole genome shotgun (WGS) entry which is preliminary data.</text>
</comment>
<dbReference type="PANTHER" id="PTHR11905:SF249">
    <property type="entry name" value="SOL NARAE, ISOFORM C"/>
    <property type="match status" value="1"/>
</dbReference>
<dbReference type="SUPFAM" id="SSF55486">
    <property type="entry name" value="Metalloproteases ('zincins'), catalytic domain"/>
    <property type="match status" value="1"/>
</dbReference>
<sequence>MSPKQHFKRFIPSAVYPEILVVIGHDLVRLLHRSIYESVPYILAFWNSVDMLYRNLEHPKYRLNIAAILVAQDPQALEYITKSIYNDQKLDLNKTFVDFGKWLFKQDQYIPVNNYDAAITMTSHKLDDGTLDDSLNQFVAGIAYISSICNVSTHEKDMRKTGIVYDNGGFSGISTAAHELGHLLGARHDSCDHCGCRDDLGYIMATFNSVTNNSADWSNCSLLDFHSFLESKTSDPTCIFNIPNQAGDVIPRYLSGNMMDANTQCQMKGATHARIDETTCQKLICVTSHNRLIINDLPAADGTSCGIGKLCLHHQCISENEIN</sequence>
<dbReference type="AlphaFoldDB" id="A0AA39FLY4"/>
<evidence type="ECO:0000256" key="7">
    <source>
        <dbReference type="ARBA" id="ARBA00023180"/>
    </source>
</evidence>
<dbReference type="Pfam" id="PF17771">
    <property type="entry name" value="ADAMTS_CR_2"/>
    <property type="match status" value="1"/>
</dbReference>
<keyword evidence="2 8" id="KW-0479">Metal-binding</keyword>
<gene>
    <name evidence="10" type="ORF">PV328_005361</name>
</gene>
<dbReference type="PANTHER" id="PTHR11905">
    <property type="entry name" value="ADAM A DISINTEGRIN AND METALLOPROTEASE DOMAIN"/>
    <property type="match status" value="1"/>
</dbReference>
<dbReference type="InterPro" id="IPR041645">
    <property type="entry name" value="ADAMTS_CR_2"/>
</dbReference>
<organism evidence="10 11">
    <name type="scientific">Microctonus aethiopoides</name>
    <dbReference type="NCBI Taxonomy" id="144406"/>
    <lineage>
        <taxon>Eukaryota</taxon>
        <taxon>Metazoa</taxon>
        <taxon>Ecdysozoa</taxon>
        <taxon>Arthropoda</taxon>
        <taxon>Hexapoda</taxon>
        <taxon>Insecta</taxon>
        <taxon>Pterygota</taxon>
        <taxon>Neoptera</taxon>
        <taxon>Endopterygota</taxon>
        <taxon>Hymenoptera</taxon>
        <taxon>Apocrita</taxon>
        <taxon>Ichneumonoidea</taxon>
        <taxon>Braconidae</taxon>
        <taxon>Euphorinae</taxon>
        <taxon>Microctonus</taxon>
    </lineage>
</organism>
<feature type="active site" evidence="8">
    <location>
        <position position="179"/>
    </location>
</feature>
<keyword evidence="7" id="KW-0325">Glycoprotein</keyword>
<keyword evidence="4 8" id="KW-0862">Zinc</keyword>
<accession>A0AA39FLY4</accession>
<keyword evidence="5" id="KW-0482">Metalloprotease</keyword>
<feature type="binding site" evidence="8">
    <location>
        <position position="178"/>
    </location>
    <ligand>
        <name>Zn(2+)</name>
        <dbReference type="ChEBI" id="CHEBI:29105"/>
        <note>catalytic</note>
    </ligand>
</feature>
<proteinExistence type="predicted"/>
<feature type="domain" description="Peptidase M12B" evidence="9">
    <location>
        <begin position="15"/>
        <end position="243"/>
    </location>
</feature>
<dbReference type="Pfam" id="PF01421">
    <property type="entry name" value="Reprolysin"/>
    <property type="match status" value="1"/>
</dbReference>
<dbReference type="InterPro" id="IPR001590">
    <property type="entry name" value="Peptidase_M12B"/>
</dbReference>
<evidence type="ECO:0000256" key="1">
    <source>
        <dbReference type="ARBA" id="ARBA00022670"/>
    </source>
</evidence>
<evidence type="ECO:0000256" key="3">
    <source>
        <dbReference type="ARBA" id="ARBA00022801"/>
    </source>
</evidence>
<evidence type="ECO:0000313" key="11">
    <source>
        <dbReference type="Proteomes" id="UP001168990"/>
    </source>
</evidence>
<feature type="binding site" evidence="8">
    <location>
        <position position="188"/>
    </location>
    <ligand>
        <name>Zn(2+)</name>
        <dbReference type="ChEBI" id="CHEBI:29105"/>
        <note>catalytic</note>
    </ligand>
</feature>
<dbReference type="PROSITE" id="PS50215">
    <property type="entry name" value="ADAM_MEPRO"/>
    <property type="match status" value="1"/>
</dbReference>
<dbReference type="EMBL" id="JAQQBS010000002">
    <property type="protein sequence ID" value="KAK0171978.1"/>
    <property type="molecule type" value="Genomic_DNA"/>
</dbReference>
<dbReference type="Proteomes" id="UP001168990">
    <property type="component" value="Unassembled WGS sequence"/>
</dbReference>
<evidence type="ECO:0000259" key="9">
    <source>
        <dbReference type="PROSITE" id="PS50215"/>
    </source>
</evidence>
<evidence type="ECO:0000313" key="10">
    <source>
        <dbReference type="EMBL" id="KAK0171978.1"/>
    </source>
</evidence>
<evidence type="ECO:0000256" key="5">
    <source>
        <dbReference type="ARBA" id="ARBA00023049"/>
    </source>
</evidence>